<dbReference type="PANTHER" id="PTHR43780">
    <property type="entry name" value="1-AMINOCYCLOPROPANE-1-CARBOXYLATE DEAMINASE-RELATED"/>
    <property type="match status" value="1"/>
</dbReference>
<sequence length="311" mass="34661">MPEPLNFDISVSSENQFIAEFPQNISLYLKREDLLHPEVSGNKFRKIKYNLKEALRQNKGTLLTFGGAFSNHITATAAAGKIAGIKTIGVIRGEELGEDLLKTLDGNPSLKFAHSCGMRLHFISRKEYREKTTLVFQQKLREEFGDFYLLPEGGTNDLAVNGCKEILGPGDEEFNYICCAVGTGGTISGIINASGIHQLILGFPALKGDFLAEEIRKYSEKNNWELILNYHFSGYAKVNSELINFINKFKKKYQIQLDPIYTGKLVFGIFDQIKRGKFPAGSKILAIHTGGLQGIEGVNKVLRKKNLPLIN</sequence>
<dbReference type="GO" id="GO:0019148">
    <property type="term" value="F:D-cysteine desulfhydrase activity"/>
    <property type="evidence" value="ECO:0007669"/>
    <property type="project" value="TreeGrafter"/>
</dbReference>
<dbReference type="Proteomes" id="UP000199153">
    <property type="component" value="Unassembled WGS sequence"/>
</dbReference>
<evidence type="ECO:0000259" key="6">
    <source>
        <dbReference type="Pfam" id="PF00291"/>
    </source>
</evidence>
<protein>
    <submittedName>
        <fullName evidence="7">1-aminocyclopropane-1-carboxylate deaminase</fullName>
    </submittedName>
</protein>
<dbReference type="OrthoDB" id="9801249at2"/>
<evidence type="ECO:0000256" key="4">
    <source>
        <dbReference type="PIRSR" id="PIRSR006278-1"/>
    </source>
</evidence>
<organism evidence="7 8">
    <name type="scientific">Salegentibacter flavus</name>
    <dbReference type="NCBI Taxonomy" id="287099"/>
    <lineage>
        <taxon>Bacteria</taxon>
        <taxon>Pseudomonadati</taxon>
        <taxon>Bacteroidota</taxon>
        <taxon>Flavobacteriia</taxon>
        <taxon>Flavobacteriales</taxon>
        <taxon>Flavobacteriaceae</taxon>
        <taxon>Salegentibacter</taxon>
    </lineage>
</organism>
<reference evidence="7 8" key="1">
    <citation type="submission" date="2016-10" db="EMBL/GenBank/DDBJ databases">
        <authorList>
            <person name="de Groot N.N."/>
        </authorList>
    </citation>
    <scope>NUCLEOTIDE SEQUENCE [LARGE SCALE GENOMIC DNA]</scope>
    <source>
        <strain evidence="7 8">DSM 17794</strain>
    </source>
</reference>
<comment type="cofactor">
    <cofactor evidence="1">
        <name>pyridoxal 5'-phosphate</name>
        <dbReference type="ChEBI" id="CHEBI:597326"/>
    </cofactor>
</comment>
<gene>
    <name evidence="7" type="ORF">SAMN05660413_02200</name>
</gene>
<feature type="domain" description="Tryptophan synthase beta chain-like PALP" evidence="6">
    <location>
        <begin position="25"/>
        <end position="290"/>
    </location>
</feature>
<dbReference type="EMBL" id="FOVL01000013">
    <property type="protein sequence ID" value="SFN70127.1"/>
    <property type="molecule type" value="Genomic_DNA"/>
</dbReference>
<evidence type="ECO:0000256" key="5">
    <source>
        <dbReference type="PIRSR" id="PIRSR006278-2"/>
    </source>
</evidence>
<dbReference type="Gene3D" id="3.40.50.1100">
    <property type="match status" value="2"/>
</dbReference>
<keyword evidence="8" id="KW-1185">Reference proteome</keyword>
<evidence type="ECO:0000256" key="1">
    <source>
        <dbReference type="ARBA" id="ARBA00001933"/>
    </source>
</evidence>
<evidence type="ECO:0000313" key="8">
    <source>
        <dbReference type="Proteomes" id="UP000199153"/>
    </source>
</evidence>
<proteinExistence type="inferred from homology"/>
<dbReference type="InterPro" id="IPR027278">
    <property type="entry name" value="ACCD_DCysDesulf"/>
</dbReference>
<dbReference type="RefSeq" id="WP_093409508.1">
    <property type="nucleotide sequence ID" value="NZ_FOVL01000013.1"/>
</dbReference>
<dbReference type="STRING" id="287099.SAMN05660413_02200"/>
<dbReference type="PIRSF" id="PIRSF006278">
    <property type="entry name" value="ACCD_DCysDesulf"/>
    <property type="match status" value="1"/>
</dbReference>
<evidence type="ECO:0000256" key="2">
    <source>
        <dbReference type="ARBA" id="ARBA00008639"/>
    </source>
</evidence>
<dbReference type="Pfam" id="PF00291">
    <property type="entry name" value="PALP"/>
    <property type="match status" value="1"/>
</dbReference>
<comment type="similarity">
    <text evidence="2">Belongs to the ACC deaminase/D-cysteine desulfhydrase family.</text>
</comment>
<dbReference type="AlphaFoldDB" id="A0A1I5B5Z6"/>
<feature type="modified residue" description="N6-(pyridoxal phosphate)lysine" evidence="5">
    <location>
        <position position="43"/>
    </location>
</feature>
<accession>A0A1I5B5Z6</accession>
<evidence type="ECO:0000313" key="7">
    <source>
        <dbReference type="EMBL" id="SFN70127.1"/>
    </source>
</evidence>
<keyword evidence="3 5" id="KW-0663">Pyridoxal phosphate</keyword>
<dbReference type="PANTHER" id="PTHR43780:SF2">
    <property type="entry name" value="1-AMINOCYCLOPROPANE-1-CARBOXYLATE DEAMINASE-RELATED"/>
    <property type="match status" value="1"/>
</dbReference>
<evidence type="ECO:0000256" key="3">
    <source>
        <dbReference type="ARBA" id="ARBA00022898"/>
    </source>
</evidence>
<dbReference type="InterPro" id="IPR036052">
    <property type="entry name" value="TrpB-like_PALP_sf"/>
</dbReference>
<feature type="active site" description="Nucleophile" evidence="4">
    <location>
        <position position="70"/>
    </location>
</feature>
<dbReference type="InterPro" id="IPR001926">
    <property type="entry name" value="TrpB-like_PALP"/>
</dbReference>
<name>A0A1I5B5Z6_9FLAO</name>
<dbReference type="SUPFAM" id="SSF53686">
    <property type="entry name" value="Tryptophan synthase beta subunit-like PLP-dependent enzymes"/>
    <property type="match status" value="1"/>
</dbReference>